<evidence type="ECO:0000256" key="1">
    <source>
        <dbReference type="SAM" id="Phobius"/>
    </source>
</evidence>
<feature type="domain" description="KIB1-4 beta-propeller" evidence="2">
    <location>
        <begin position="2"/>
        <end position="159"/>
    </location>
</feature>
<evidence type="ECO:0000313" key="4">
    <source>
        <dbReference type="Proteomes" id="UP001141806"/>
    </source>
</evidence>
<proteinExistence type="predicted"/>
<dbReference type="PANTHER" id="PTHR47123:SF15">
    <property type="entry name" value="F-BOX PROTEIN SKIP23"/>
    <property type="match status" value="1"/>
</dbReference>
<organism evidence="3 4">
    <name type="scientific">Protea cynaroides</name>
    <dbReference type="NCBI Taxonomy" id="273540"/>
    <lineage>
        <taxon>Eukaryota</taxon>
        <taxon>Viridiplantae</taxon>
        <taxon>Streptophyta</taxon>
        <taxon>Embryophyta</taxon>
        <taxon>Tracheophyta</taxon>
        <taxon>Spermatophyta</taxon>
        <taxon>Magnoliopsida</taxon>
        <taxon>Proteales</taxon>
        <taxon>Proteaceae</taxon>
        <taxon>Protea</taxon>
    </lineage>
</organism>
<reference evidence="3" key="1">
    <citation type="journal article" date="2023" name="Plant J.">
        <title>The genome of the king protea, Protea cynaroides.</title>
        <authorList>
            <person name="Chang J."/>
            <person name="Duong T.A."/>
            <person name="Schoeman C."/>
            <person name="Ma X."/>
            <person name="Roodt D."/>
            <person name="Barker N."/>
            <person name="Li Z."/>
            <person name="Van de Peer Y."/>
            <person name="Mizrachi E."/>
        </authorList>
    </citation>
    <scope>NUCLEOTIDE SEQUENCE</scope>
    <source>
        <tissue evidence="3">Young leaves</tissue>
    </source>
</reference>
<name>A0A9Q0GXM7_9MAGN</name>
<accession>A0A9Q0GXM7</accession>
<sequence length="229" mass="25612">MALSASPSTSSPKDCIVMVIHSFKGVLSSCRPGDEKWIIVKTPKIVYVDILYYKDQFYAVDILGAVFAYVLGDDAIAIQVASPPDGLRIDDKKYVVELSGDMMLVVRNHNPTFLYHSHSRPVGFTVFRLNRNGVQNEWVKVENLGNRALFVGDNSSLCACLWGTVIIDSIGIASTSPIISVLFKAMSCPVQNIMTWACIIWKMKPFRPIIWLMFGCLFLPSLWFIPSIQ</sequence>
<protein>
    <recommendedName>
        <fullName evidence="2">KIB1-4 beta-propeller domain-containing protein</fullName>
    </recommendedName>
</protein>
<evidence type="ECO:0000313" key="3">
    <source>
        <dbReference type="EMBL" id="KAJ4956121.1"/>
    </source>
</evidence>
<keyword evidence="1" id="KW-0472">Membrane</keyword>
<dbReference type="AlphaFoldDB" id="A0A9Q0GXM7"/>
<dbReference type="OrthoDB" id="642536at2759"/>
<dbReference type="PANTHER" id="PTHR47123">
    <property type="entry name" value="F-BOX PROTEIN SKIP23"/>
    <property type="match status" value="1"/>
</dbReference>
<keyword evidence="1" id="KW-0812">Transmembrane</keyword>
<dbReference type="Pfam" id="PF03478">
    <property type="entry name" value="Beta-prop_KIB1-4"/>
    <property type="match status" value="1"/>
</dbReference>
<evidence type="ECO:0000259" key="2">
    <source>
        <dbReference type="Pfam" id="PF03478"/>
    </source>
</evidence>
<feature type="transmembrane region" description="Helical" evidence="1">
    <location>
        <begin position="209"/>
        <end position="228"/>
    </location>
</feature>
<keyword evidence="1" id="KW-1133">Transmembrane helix</keyword>
<dbReference type="InterPro" id="IPR005174">
    <property type="entry name" value="KIB1-4_b-propeller"/>
</dbReference>
<dbReference type="Proteomes" id="UP001141806">
    <property type="component" value="Unassembled WGS sequence"/>
</dbReference>
<comment type="caution">
    <text evidence="3">The sequence shown here is derived from an EMBL/GenBank/DDBJ whole genome shotgun (WGS) entry which is preliminary data.</text>
</comment>
<dbReference type="InterPro" id="IPR051304">
    <property type="entry name" value="SCF_F-box_domain"/>
</dbReference>
<keyword evidence="4" id="KW-1185">Reference proteome</keyword>
<gene>
    <name evidence="3" type="ORF">NE237_012904</name>
</gene>
<dbReference type="EMBL" id="JAMYWD010000011">
    <property type="protein sequence ID" value="KAJ4956121.1"/>
    <property type="molecule type" value="Genomic_DNA"/>
</dbReference>